<evidence type="ECO:0000313" key="4">
    <source>
        <dbReference type="Proteomes" id="UP000319143"/>
    </source>
</evidence>
<dbReference type="RefSeq" id="WP_146530705.1">
    <property type="nucleotide sequence ID" value="NZ_SJPV01000015.1"/>
</dbReference>
<evidence type="ECO:0008006" key="5">
    <source>
        <dbReference type="Google" id="ProtNLM"/>
    </source>
</evidence>
<feature type="domain" description="Putative Flp pilus-assembly TadG-like N-terminal" evidence="2">
    <location>
        <begin position="15"/>
        <end position="62"/>
    </location>
</feature>
<comment type="caution">
    <text evidence="3">The sequence shown here is derived from an EMBL/GenBank/DDBJ whole genome shotgun (WGS) entry which is preliminary data.</text>
</comment>
<evidence type="ECO:0000259" key="2">
    <source>
        <dbReference type="Pfam" id="PF13400"/>
    </source>
</evidence>
<evidence type="ECO:0000259" key="1">
    <source>
        <dbReference type="Pfam" id="PF09977"/>
    </source>
</evidence>
<dbReference type="Proteomes" id="UP000319143">
    <property type="component" value="Unassembled WGS sequence"/>
</dbReference>
<proteinExistence type="predicted"/>
<dbReference type="Pfam" id="PF13400">
    <property type="entry name" value="Tad"/>
    <property type="match status" value="1"/>
</dbReference>
<feature type="domain" description="DUF2134" evidence="1">
    <location>
        <begin position="78"/>
        <end position="161"/>
    </location>
</feature>
<reference evidence="3 4" key="1">
    <citation type="submission" date="2019-02" db="EMBL/GenBank/DDBJ databases">
        <title>Deep-cultivation of Planctomycetes and their phenomic and genomic characterization uncovers novel biology.</title>
        <authorList>
            <person name="Wiegand S."/>
            <person name="Jogler M."/>
            <person name="Boedeker C."/>
            <person name="Pinto D."/>
            <person name="Vollmers J."/>
            <person name="Rivas-Marin E."/>
            <person name="Kohn T."/>
            <person name="Peeters S.H."/>
            <person name="Heuer A."/>
            <person name="Rast P."/>
            <person name="Oberbeckmann S."/>
            <person name="Bunk B."/>
            <person name="Jeske O."/>
            <person name="Meyerdierks A."/>
            <person name="Storesund J.E."/>
            <person name="Kallscheuer N."/>
            <person name="Luecker S."/>
            <person name="Lage O.M."/>
            <person name="Pohl T."/>
            <person name="Merkel B.J."/>
            <person name="Hornburger P."/>
            <person name="Mueller R.-W."/>
            <person name="Bruemmer F."/>
            <person name="Labrenz M."/>
            <person name="Spormann A.M."/>
            <person name="Op Den Camp H."/>
            <person name="Overmann J."/>
            <person name="Amann R."/>
            <person name="Jetten M.S.M."/>
            <person name="Mascher T."/>
            <person name="Medema M.H."/>
            <person name="Devos D.P."/>
            <person name="Kaster A.-K."/>
            <person name="Ovreas L."/>
            <person name="Rohde M."/>
            <person name="Galperin M.Y."/>
            <person name="Jogler C."/>
        </authorList>
    </citation>
    <scope>NUCLEOTIDE SEQUENCE [LARGE SCALE GENOMIC DNA]</scope>
    <source>
        <strain evidence="3 4">Poly41</strain>
    </source>
</reference>
<dbReference type="OrthoDB" id="242905at2"/>
<dbReference type="InterPro" id="IPR018705">
    <property type="entry name" value="DUF2134_membrane"/>
</dbReference>
<gene>
    <name evidence="3" type="ORF">Poly41_59710</name>
</gene>
<organism evidence="3 4">
    <name type="scientific">Novipirellula artificiosorum</name>
    <dbReference type="NCBI Taxonomy" id="2528016"/>
    <lineage>
        <taxon>Bacteria</taxon>
        <taxon>Pseudomonadati</taxon>
        <taxon>Planctomycetota</taxon>
        <taxon>Planctomycetia</taxon>
        <taxon>Pirellulales</taxon>
        <taxon>Pirellulaceae</taxon>
        <taxon>Novipirellula</taxon>
    </lineage>
</organism>
<dbReference type="EMBL" id="SJPV01000015">
    <property type="protein sequence ID" value="TWU31736.1"/>
    <property type="molecule type" value="Genomic_DNA"/>
</dbReference>
<accession>A0A5C6D952</accession>
<evidence type="ECO:0000313" key="3">
    <source>
        <dbReference type="EMBL" id="TWU31736.1"/>
    </source>
</evidence>
<dbReference type="InterPro" id="IPR028087">
    <property type="entry name" value="Tad_N"/>
</dbReference>
<keyword evidence="4" id="KW-1185">Reference proteome</keyword>
<dbReference type="Pfam" id="PF09977">
    <property type="entry name" value="Tad_C"/>
    <property type="match status" value="1"/>
</dbReference>
<name>A0A5C6D952_9BACT</name>
<dbReference type="AlphaFoldDB" id="A0A5C6D952"/>
<protein>
    <recommendedName>
        <fullName evidence="5">Flp pilus-assembly TadG-like N-terminal domain-containing protein</fullName>
    </recommendedName>
</protein>
<sequence>MLHRPSMRRRSQRKGAIVVIAAILFPIFIAMLAFAVDSGYLLKKRSRLQHAADAAALAAVRDLVPDAYGDQDLDKVRATIRSFANLNVRDVGSFTVLGSDIEIGRYDPETIYSDVQLLDTGVFDTVRVTFRRDSSANSPVSLFFARIFGMDDSDVSATATAVLQKASILEPGVGVLPFSIPEDLWKATPDGNVWSIYGDGRMEDSSGGQLPGNWGTLNLGTSANSTATINDQVLNGLQQVHLDGLYAEGRIPQSNQIRSSHDFNANGDQGLSGGMKSSLHTVKGETKLIPLFDGVTNQGSVLEFHITGWAVCVVFDSHFHGSKNTYVEIQKSYTYNGILKPSSDLSVTEGVIEGAYTTPALVE</sequence>